<dbReference type="PIRSF" id="PIRSF002744">
    <property type="entry name" value="Pur-cyt_permease"/>
    <property type="match status" value="1"/>
</dbReference>
<evidence type="ECO:0000313" key="10">
    <source>
        <dbReference type="EMBL" id="RKR90442.1"/>
    </source>
</evidence>
<evidence type="ECO:0000256" key="5">
    <source>
        <dbReference type="ARBA" id="ARBA00022989"/>
    </source>
</evidence>
<evidence type="ECO:0000256" key="8">
    <source>
        <dbReference type="SAM" id="MobiDB-lite"/>
    </source>
</evidence>
<evidence type="ECO:0000313" key="11">
    <source>
        <dbReference type="Proteomes" id="UP000277671"/>
    </source>
</evidence>
<dbReference type="GO" id="GO:0005886">
    <property type="term" value="C:plasma membrane"/>
    <property type="evidence" value="ECO:0007669"/>
    <property type="project" value="TreeGrafter"/>
</dbReference>
<dbReference type="PANTHER" id="PTHR31806">
    <property type="entry name" value="PURINE-CYTOSINE PERMEASE FCY2-RELATED"/>
    <property type="match status" value="1"/>
</dbReference>
<organism evidence="10 11">
    <name type="scientific">Micromonospora pisi</name>
    <dbReference type="NCBI Taxonomy" id="589240"/>
    <lineage>
        <taxon>Bacteria</taxon>
        <taxon>Bacillati</taxon>
        <taxon>Actinomycetota</taxon>
        <taxon>Actinomycetes</taxon>
        <taxon>Micromonosporales</taxon>
        <taxon>Micromonosporaceae</taxon>
        <taxon>Micromonospora</taxon>
    </lineage>
</organism>
<dbReference type="RefSeq" id="WP_121158710.1">
    <property type="nucleotide sequence ID" value="NZ_RBKT01000001.1"/>
</dbReference>
<dbReference type="OrthoDB" id="9809167at2"/>
<name>A0A495JPZ0_9ACTN</name>
<comment type="subcellular location">
    <subcellularLocation>
        <location evidence="1">Membrane</location>
        <topology evidence="1">Multi-pass membrane protein</topology>
    </subcellularLocation>
</comment>
<feature type="transmembrane region" description="Helical" evidence="9">
    <location>
        <begin position="367"/>
        <end position="391"/>
    </location>
</feature>
<sequence>MSATELAGTAPAEANRIGAIETRGIEPVPADERTGGPRQLFWVWFAANISILGLPLGATLVALRGMNIWQALLVAALGSFGSFALVGLISVAGKWGGAPSMTLSRAVFGPRGNHGPTVVSWLSRVGWETVNTTTAAYALLALISIIFGVGANSVLTVISLLVFVALTLVVSGLGHATLVWIQQWATYLFGALNILVGAFLITKVNWDAVAHAPAAPVSVVVAGIGVIAAGTGIGWANAGADMARYQHRHVPGRRIVAAASVGAGVPLFLLIGLGGLLSAGDGSLASASDPVSAIQVMLPSWMAVPYLLAAFGGLLLSNNLSVYSAGLTMITLGVRARRVVAVGLDIVLTLAGGIYFMLIAGDFYGPFITFISLLAVPITAWVAVFLADMLFRRHYDPRGLMDTGATSVYWYRGGFRWSAVLPWVAGIVVGLLFTTASTSATDVWFSGPLADSWMGSNGLGWVVAFVVAGGLYLLFGATTARRLGGTSSPDPTTRPGARTDGEPAAVRP</sequence>
<dbReference type="Gene3D" id="1.10.4160.10">
    <property type="entry name" value="Hydantoin permease"/>
    <property type="match status" value="1"/>
</dbReference>
<comment type="caution">
    <text evidence="10">The sequence shown here is derived from an EMBL/GenBank/DDBJ whole genome shotgun (WGS) entry which is preliminary data.</text>
</comment>
<protein>
    <submittedName>
        <fullName evidence="10">Purine-cytosine permease-like protein</fullName>
    </submittedName>
</protein>
<dbReference type="InterPro" id="IPR001248">
    <property type="entry name" value="Pur-cyt_permease"/>
</dbReference>
<keyword evidence="5 9" id="KW-1133">Transmembrane helix</keyword>
<feature type="transmembrane region" description="Helical" evidence="9">
    <location>
        <begin position="255"/>
        <end position="278"/>
    </location>
</feature>
<keyword evidence="6 7" id="KW-0472">Membrane</keyword>
<feature type="transmembrane region" description="Helical" evidence="9">
    <location>
        <begin position="70"/>
        <end position="93"/>
    </location>
</feature>
<keyword evidence="11" id="KW-1185">Reference proteome</keyword>
<dbReference type="PANTHER" id="PTHR31806:SF1">
    <property type="entry name" value="PURINE-CYTOSINE PERMEASE FCY2-RELATED"/>
    <property type="match status" value="1"/>
</dbReference>
<evidence type="ECO:0000256" key="6">
    <source>
        <dbReference type="ARBA" id="ARBA00023136"/>
    </source>
</evidence>
<dbReference type="InterPro" id="IPR026030">
    <property type="entry name" value="Pur-cyt_permease_Fcy2/21/22"/>
</dbReference>
<dbReference type="Pfam" id="PF02133">
    <property type="entry name" value="Transp_cyt_pur"/>
    <property type="match status" value="1"/>
</dbReference>
<feature type="transmembrane region" description="Helical" evidence="9">
    <location>
        <begin position="41"/>
        <end position="63"/>
    </location>
</feature>
<evidence type="ECO:0000256" key="9">
    <source>
        <dbReference type="SAM" id="Phobius"/>
    </source>
</evidence>
<dbReference type="EMBL" id="RBKT01000001">
    <property type="protein sequence ID" value="RKR90442.1"/>
    <property type="molecule type" value="Genomic_DNA"/>
</dbReference>
<proteinExistence type="inferred from homology"/>
<feature type="transmembrane region" description="Helical" evidence="9">
    <location>
        <begin position="458"/>
        <end position="475"/>
    </location>
</feature>
<feature type="region of interest" description="Disordered" evidence="8">
    <location>
        <begin position="484"/>
        <end position="508"/>
    </location>
</feature>
<keyword evidence="4 9" id="KW-0812">Transmembrane</keyword>
<feature type="transmembrane region" description="Helical" evidence="9">
    <location>
        <begin position="420"/>
        <end position="438"/>
    </location>
</feature>
<feature type="transmembrane region" description="Helical" evidence="9">
    <location>
        <begin position="214"/>
        <end position="235"/>
    </location>
</feature>
<evidence type="ECO:0000256" key="4">
    <source>
        <dbReference type="ARBA" id="ARBA00022692"/>
    </source>
</evidence>
<dbReference type="AlphaFoldDB" id="A0A495JPZ0"/>
<accession>A0A495JPZ0</accession>
<feature type="transmembrane region" description="Helical" evidence="9">
    <location>
        <begin position="139"/>
        <end position="172"/>
    </location>
</feature>
<dbReference type="GO" id="GO:0022857">
    <property type="term" value="F:transmembrane transporter activity"/>
    <property type="evidence" value="ECO:0007669"/>
    <property type="project" value="InterPro"/>
</dbReference>
<feature type="transmembrane region" description="Helical" evidence="9">
    <location>
        <begin position="339"/>
        <end position="361"/>
    </location>
</feature>
<evidence type="ECO:0000256" key="2">
    <source>
        <dbReference type="ARBA" id="ARBA00008974"/>
    </source>
</evidence>
<keyword evidence="3 7" id="KW-0813">Transport</keyword>
<comment type="similarity">
    <text evidence="2 7">Belongs to the purine-cytosine permease (2.A.39) family.</text>
</comment>
<gene>
    <name evidence="10" type="ORF">BDK92_4815</name>
</gene>
<evidence type="ECO:0000256" key="3">
    <source>
        <dbReference type="ARBA" id="ARBA00022448"/>
    </source>
</evidence>
<evidence type="ECO:0000256" key="7">
    <source>
        <dbReference type="PIRNR" id="PIRNR002744"/>
    </source>
</evidence>
<reference evidence="10 11" key="1">
    <citation type="submission" date="2018-10" db="EMBL/GenBank/DDBJ databases">
        <title>Sequencing the genomes of 1000 actinobacteria strains.</title>
        <authorList>
            <person name="Klenk H.-P."/>
        </authorList>
    </citation>
    <scope>NUCLEOTIDE SEQUENCE [LARGE SCALE GENOMIC DNA]</scope>
    <source>
        <strain evidence="10 11">DSM 45175</strain>
    </source>
</reference>
<dbReference type="Proteomes" id="UP000277671">
    <property type="component" value="Unassembled WGS sequence"/>
</dbReference>
<evidence type="ECO:0000256" key="1">
    <source>
        <dbReference type="ARBA" id="ARBA00004141"/>
    </source>
</evidence>
<feature type="transmembrane region" description="Helical" evidence="9">
    <location>
        <begin position="298"/>
        <end position="318"/>
    </location>
</feature>